<evidence type="ECO:0000313" key="2">
    <source>
        <dbReference type="EMBL" id="MDX2909609.1"/>
    </source>
</evidence>
<organism evidence="2 3">
    <name type="scientific">Streptomyces griseiscabiei</name>
    <dbReference type="NCBI Taxonomy" id="2993540"/>
    <lineage>
        <taxon>Bacteria</taxon>
        <taxon>Bacillati</taxon>
        <taxon>Actinomycetota</taxon>
        <taxon>Actinomycetes</taxon>
        <taxon>Kitasatosporales</taxon>
        <taxon>Streptomycetaceae</taxon>
        <taxon>Streptomyces</taxon>
    </lineage>
</organism>
<feature type="domain" description="Oxidoreductase molybdopterin-binding" evidence="1">
    <location>
        <begin position="33"/>
        <end position="143"/>
    </location>
</feature>
<evidence type="ECO:0000259" key="1">
    <source>
        <dbReference type="Pfam" id="PF00174"/>
    </source>
</evidence>
<dbReference type="Pfam" id="PF00174">
    <property type="entry name" value="Oxidored_molyb"/>
    <property type="match status" value="1"/>
</dbReference>
<dbReference type="Gene3D" id="3.90.420.10">
    <property type="entry name" value="Oxidoreductase, molybdopterin-binding domain"/>
    <property type="match status" value="1"/>
</dbReference>
<accession>A0ABU4L304</accession>
<dbReference type="EMBL" id="JARAVY010000004">
    <property type="protein sequence ID" value="MDX2909609.1"/>
    <property type="molecule type" value="Genomic_DNA"/>
</dbReference>
<proteinExistence type="predicted"/>
<dbReference type="InterPro" id="IPR036374">
    <property type="entry name" value="OxRdtase_Mopterin-bd_sf"/>
</dbReference>
<dbReference type="InterPro" id="IPR000572">
    <property type="entry name" value="OxRdtase_Mopterin-bd_dom"/>
</dbReference>
<reference evidence="2 3" key="1">
    <citation type="journal article" date="2023" name="Microb. Genom.">
        <title>Mesoterricola silvestris gen. nov., sp. nov., Mesoterricola sediminis sp. nov., Geothrix oryzae sp. nov., Geothrix edaphica sp. nov., Geothrix rubra sp. nov., and Geothrix limicola sp. nov., six novel members of Acidobacteriota isolated from soils.</title>
        <authorList>
            <person name="Weisberg A.J."/>
            <person name="Pearce E."/>
            <person name="Kramer C.G."/>
            <person name="Chang J.H."/>
            <person name="Clarke C.R."/>
        </authorList>
    </citation>
    <scope>NUCLEOTIDE SEQUENCE [LARGE SCALE GENOMIC DNA]</scope>
    <source>
        <strain evidence="2 3">NRRL_B-2795</strain>
    </source>
</reference>
<comment type="caution">
    <text evidence="2">The sequence shown here is derived from an EMBL/GenBank/DDBJ whole genome shotgun (WGS) entry which is preliminary data.</text>
</comment>
<sequence length="184" mass="19212">MSQPLAPAGRTAGKAAAGAADRAFGPAAVPMAELALAGDLARPSRLTVPDLLTWPQHETDVAFECATSGVRHHRFTGPLLHDVLSAAGPGFDPVRRKDRLRFLIAVTGVDGHHALLSWAEIDPDFGRAPVLLAVTLDAAPLDRTGPQLVLPQDRCGARHISGITEIRVDGGYRAGATDPSPGAV</sequence>
<name>A0ABU4L304_9ACTN</name>
<evidence type="ECO:0000313" key="3">
    <source>
        <dbReference type="Proteomes" id="UP001271723"/>
    </source>
</evidence>
<dbReference type="SUPFAM" id="SSF56524">
    <property type="entry name" value="Oxidoreductase molybdopterin-binding domain"/>
    <property type="match status" value="1"/>
</dbReference>
<keyword evidence="3" id="KW-1185">Reference proteome</keyword>
<dbReference type="Proteomes" id="UP001271723">
    <property type="component" value="Unassembled WGS sequence"/>
</dbReference>
<gene>
    <name evidence="2" type="ORF">PV517_12980</name>
</gene>
<protein>
    <submittedName>
        <fullName evidence="2">Molybdopterin-dependent oxidoreductase</fullName>
    </submittedName>
</protein>